<feature type="transmembrane region" description="Helical" evidence="2">
    <location>
        <begin position="132"/>
        <end position="153"/>
    </location>
</feature>
<sequence length="210" mass="23295">MAMLKNILHVPNGMWSIILTWYKGISDDNNVEDSESSIQEEMDIESGLPSVSATPNHRQVRDRRPIISASRSPHQSSPGSNINGIQKATPQGKLDVMAQNFKSSKIRKVMIPVQFALIGIVFNPLAPISSILRTLLIFALPLGFTATMIGLIMPDTLCRAIVEQIGVVSIFFAFYGLQSQFFPGYWKFISGGCFVVSVTGFYFYLSTPWN</sequence>
<keyword evidence="2" id="KW-1133">Transmembrane helix</keyword>
<name>A0AAV1E7P7_OLDCO</name>
<reference evidence="3" key="1">
    <citation type="submission" date="2023-03" db="EMBL/GenBank/DDBJ databases">
        <authorList>
            <person name="Julca I."/>
        </authorList>
    </citation>
    <scope>NUCLEOTIDE SEQUENCE</scope>
</reference>
<evidence type="ECO:0000256" key="2">
    <source>
        <dbReference type="SAM" id="Phobius"/>
    </source>
</evidence>
<evidence type="ECO:0000313" key="4">
    <source>
        <dbReference type="Proteomes" id="UP001161247"/>
    </source>
</evidence>
<keyword evidence="4" id="KW-1185">Reference proteome</keyword>
<keyword evidence="2" id="KW-0812">Transmembrane</keyword>
<feature type="compositionally biased region" description="Acidic residues" evidence="1">
    <location>
        <begin position="30"/>
        <end position="44"/>
    </location>
</feature>
<gene>
    <name evidence="3" type="ORF">OLC1_LOCUS22185</name>
</gene>
<keyword evidence="2" id="KW-0472">Membrane</keyword>
<feature type="transmembrane region" description="Helical" evidence="2">
    <location>
        <begin position="160"/>
        <end position="178"/>
    </location>
</feature>
<feature type="region of interest" description="Disordered" evidence="1">
    <location>
        <begin position="30"/>
        <end position="60"/>
    </location>
</feature>
<organism evidence="3 4">
    <name type="scientific">Oldenlandia corymbosa var. corymbosa</name>
    <dbReference type="NCBI Taxonomy" id="529605"/>
    <lineage>
        <taxon>Eukaryota</taxon>
        <taxon>Viridiplantae</taxon>
        <taxon>Streptophyta</taxon>
        <taxon>Embryophyta</taxon>
        <taxon>Tracheophyta</taxon>
        <taxon>Spermatophyta</taxon>
        <taxon>Magnoliopsida</taxon>
        <taxon>eudicotyledons</taxon>
        <taxon>Gunneridae</taxon>
        <taxon>Pentapetalae</taxon>
        <taxon>asterids</taxon>
        <taxon>lamiids</taxon>
        <taxon>Gentianales</taxon>
        <taxon>Rubiaceae</taxon>
        <taxon>Rubioideae</taxon>
        <taxon>Spermacoceae</taxon>
        <taxon>Hedyotis-Oldenlandia complex</taxon>
        <taxon>Oldenlandia</taxon>
    </lineage>
</organism>
<dbReference type="AlphaFoldDB" id="A0AAV1E7P7"/>
<dbReference type="EMBL" id="OX459125">
    <property type="protein sequence ID" value="CAI9115716.1"/>
    <property type="molecule type" value="Genomic_DNA"/>
</dbReference>
<evidence type="ECO:0000256" key="1">
    <source>
        <dbReference type="SAM" id="MobiDB-lite"/>
    </source>
</evidence>
<evidence type="ECO:0000313" key="3">
    <source>
        <dbReference type="EMBL" id="CAI9115716.1"/>
    </source>
</evidence>
<proteinExistence type="predicted"/>
<accession>A0AAV1E7P7</accession>
<dbReference type="Proteomes" id="UP001161247">
    <property type="component" value="Chromosome 8"/>
</dbReference>
<protein>
    <submittedName>
        <fullName evidence="3">OLC1v1016702C1</fullName>
    </submittedName>
</protein>
<feature type="transmembrane region" description="Helical" evidence="2">
    <location>
        <begin position="109"/>
        <end position="126"/>
    </location>
</feature>
<feature type="transmembrane region" description="Helical" evidence="2">
    <location>
        <begin position="184"/>
        <end position="205"/>
    </location>
</feature>